<feature type="region of interest" description="Disordered" evidence="1">
    <location>
        <begin position="26"/>
        <end position="46"/>
    </location>
</feature>
<reference evidence="2" key="1">
    <citation type="submission" date="2016-05" db="EMBL/GenBank/DDBJ databases">
        <authorList>
            <person name="Lavstsen T."/>
            <person name="Jespersen J.S."/>
        </authorList>
    </citation>
    <scope>NUCLEOTIDE SEQUENCE</scope>
    <source>
        <tissue evidence="2">Brain</tissue>
    </source>
</reference>
<dbReference type="EMBL" id="HADX01011797">
    <property type="protein sequence ID" value="SBP34029.1"/>
    <property type="molecule type" value="Transcribed_RNA"/>
</dbReference>
<accession>A0A1A7YV33</accession>
<organism evidence="2">
    <name type="scientific">Iconisemion striatum</name>
    <dbReference type="NCBI Taxonomy" id="60296"/>
    <lineage>
        <taxon>Eukaryota</taxon>
        <taxon>Metazoa</taxon>
        <taxon>Chordata</taxon>
        <taxon>Craniata</taxon>
        <taxon>Vertebrata</taxon>
        <taxon>Euteleostomi</taxon>
        <taxon>Actinopterygii</taxon>
        <taxon>Neopterygii</taxon>
        <taxon>Teleostei</taxon>
        <taxon>Neoteleostei</taxon>
        <taxon>Acanthomorphata</taxon>
        <taxon>Ovalentaria</taxon>
        <taxon>Atherinomorphae</taxon>
        <taxon>Cyprinodontiformes</taxon>
        <taxon>Nothobranchiidae</taxon>
        <taxon>Iconisemion</taxon>
    </lineage>
</organism>
<protein>
    <submittedName>
        <fullName evidence="2">Uncharacterized protein</fullName>
    </submittedName>
</protein>
<proteinExistence type="predicted"/>
<sequence>VALSHSRFALGSNTLLQSLVFPRDGSSFESKEAAGPVDRTGPDPGQTGVGFIVAVLILLTISDC</sequence>
<gene>
    <name evidence="2" type="primary">Nfu_g_1_021977</name>
</gene>
<feature type="non-terminal residue" evidence="2">
    <location>
        <position position="1"/>
    </location>
</feature>
<name>A0A1A7YV33_9TELE</name>
<evidence type="ECO:0000256" key="1">
    <source>
        <dbReference type="SAM" id="MobiDB-lite"/>
    </source>
</evidence>
<reference evidence="2" key="2">
    <citation type="submission" date="2016-06" db="EMBL/GenBank/DDBJ databases">
        <title>The genome of a short-lived fish provides insights into sex chromosome evolution and the genetic control of aging.</title>
        <authorList>
            <person name="Reichwald K."/>
            <person name="Felder M."/>
            <person name="Petzold A."/>
            <person name="Koch P."/>
            <person name="Groth M."/>
            <person name="Platzer M."/>
        </authorList>
    </citation>
    <scope>NUCLEOTIDE SEQUENCE</scope>
    <source>
        <tissue evidence="2">Brain</tissue>
    </source>
</reference>
<feature type="non-terminal residue" evidence="2">
    <location>
        <position position="64"/>
    </location>
</feature>
<evidence type="ECO:0000313" key="2">
    <source>
        <dbReference type="EMBL" id="SBP34029.1"/>
    </source>
</evidence>
<dbReference type="AlphaFoldDB" id="A0A1A7YV33"/>